<proteinExistence type="predicted"/>
<sequence>MDRWQIGKVKFFSKKKNFGFVYDNTYVHLAKNEYYYDSQVCEGLLFKTDDIVFFKTKLVGNKTKVCQIKLLDKNFYESNIDEFDLDLKIHCFKFIEDSYNQDIDDICKNFDGEIKELKQLGFFEVEELDITNYLDEFDIKLSINYKSKVGDEDYLHIYYSIIHPLFENVSIPEFNNTIIWERGIRDLYPMKEDFIKNRQFGYEKLIPKMLEELKKHLCENYIILKGKKFTGFFELSFKDKIRRSIQYYGLRKTKESQNLIFRDFCKAVKNGVGFKDFIHLKRINLEKPVVNFGYFK</sequence>
<gene>
    <name evidence="1" type="ORF">ACFOUT_02995</name>
</gene>
<organism evidence="1 2">
    <name type="scientific">Euzebyella saccharophila</name>
    <dbReference type="NCBI Taxonomy" id="679664"/>
    <lineage>
        <taxon>Bacteria</taxon>
        <taxon>Pseudomonadati</taxon>
        <taxon>Bacteroidota</taxon>
        <taxon>Flavobacteriia</taxon>
        <taxon>Flavobacteriales</taxon>
        <taxon>Flavobacteriaceae</taxon>
        <taxon>Euzebyella</taxon>
    </lineage>
</organism>
<evidence type="ECO:0000313" key="2">
    <source>
        <dbReference type="Proteomes" id="UP001595814"/>
    </source>
</evidence>
<reference evidence="2" key="1">
    <citation type="journal article" date="2019" name="Int. J. Syst. Evol. Microbiol.">
        <title>The Global Catalogue of Microorganisms (GCM) 10K type strain sequencing project: providing services to taxonomists for standard genome sequencing and annotation.</title>
        <authorList>
            <consortium name="The Broad Institute Genomics Platform"/>
            <consortium name="The Broad Institute Genome Sequencing Center for Infectious Disease"/>
            <person name="Wu L."/>
            <person name="Ma J."/>
        </authorList>
    </citation>
    <scope>NUCLEOTIDE SEQUENCE [LARGE SCALE GENOMIC DNA]</scope>
    <source>
        <strain evidence="2">CECT 7477</strain>
    </source>
</reference>
<dbReference type="RefSeq" id="WP_192462253.1">
    <property type="nucleotide sequence ID" value="NZ_JACYFJ010000003.1"/>
</dbReference>
<evidence type="ECO:0008006" key="3">
    <source>
        <dbReference type="Google" id="ProtNLM"/>
    </source>
</evidence>
<dbReference type="Proteomes" id="UP001595814">
    <property type="component" value="Unassembled WGS sequence"/>
</dbReference>
<protein>
    <recommendedName>
        <fullName evidence="3">CSD domain-containing protein</fullName>
    </recommendedName>
</protein>
<accession>A0ABV8JJW6</accession>
<name>A0ABV8JJW6_9FLAO</name>
<evidence type="ECO:0000313" key="1">
    <source>
        <dbReference type="EMBL" id="MFC4094824.1"/>
    </source>
</evidence>
<dbReference type="EMBL" id="JBHSAW010000003">
    <property type="protein sequence ID" value="MFC4094824.1"/>
    <property type="molecule type" value="Genomic_DNA"/>
</dbReference>
<keyword evidence="2" id="KW-1185">Reference proteome</keyword>
<comment type="caution">
    <text evidence="1">The sequence shown here is derived from an EMBL/GenBank/DDBJ whole genome shotgun (WGS) entry which is preliminary data.</text>
</comment>